<reference evidence="10" key="1">
    <citation type="submission" date="2021-03" db="EMBL/GenBank/DDBJ databases">
        <title>Description of Psychrosphaera ytuae sp. nov. isolated from deep sea sediment of South China Sea.</title>
        <authorList>
            <person name="Zhang J."/>
            <person name="Xu X.-D."/>
        </authorList>
    </citation>
    <scope>NUCLEOTIDE SEQUENCE</scope>
    <source>
        <strain evidence="10">MTZ26</strain>
    </source>
</reference>
<evidence type="ECO:0000256" key="8">
    <source>
        <dbReference type="ARBA" id="ARBA00023136"/>
    </source>
</evidence>
<feature type="region of interest" description="Disordered" evidence="9">
    <location>
        <begin position="83"/>
        <end position="115"/>
    </location>
</feature>
<feature type="compositionally biased region" description="Basic and acidic residues" evidence="9">
    <location>
        <begin position="103"/>
        <end position="115"/>
    </location>
</feature>
<evidence type="ECO:0000256" key="5">
    <source>
        <dbReference type="ARBA" id="ARBA00022927"/>
    </source>
</evidence>
<organism evidence="10 11">
    <name type="scientific">Psychrosphaera ytuae</name>
    <dbReference type="NCBI Taxonomy" id="2820710"/>
    <lineage>
        <taxon>Bacteria</taxon>
        <taxon>Pseudomonadati</taxon>
        <taxon>Pseudomonadota</taxon>
        <taxon>Gammaproteobacteria</taxon>
        <taxon>Alteromonadales</taxon>
        <taxon>Pseudoalteromonadaceae</taxon>
        <taxon>Psychrosphaera</taxon>
    </lineage>
</organism>
<sequence length="115" mass="12920">MGFWEFIVIAIVGTIVLGPDKLPGALRKIVQWKRKLSQMAQSVSAEVNEQLRVHELHNNLKEAEKKGFENLSPELQRSVDELYKAANSVNPDTPAKPEIVEPQSKDGLENKKTND</sequence>
<evidence type="ECO:0000256" key="6">
    <source>
        <dbReference type="ARBA" id="ARBA00022989"/>
    </source>
</evidence>
<name>A0A975DA34_9GAMM</name>
<evidence type="ECO:0000256" key="7">
    <source>
        <dbReference type="ARBA" id="ARBA00023010"/>
    </source>
</evidence>
<dbReference type="Gene3D" id="1.20.5.3310">
    <property type="match status" value="1"/>
</dbReference>
<protein>
    <submittedName>
        <fullName evidence="10">Twin-arginine translocase subunit TatB</fullName>
    </submittedName>
</protein>
<dbReference type="GO" id="GO:0016020">
    <property type="term" value="C:membrane"/>
    <property type="evidence" value="ECO:0007669"/>
    <property type="project" value="UniProtKB-SubCell"/>
</dbReference>
<dbReference type="InterPro" id="IPR003369">
    <property type="entry name" value="TatA/B/E"/>
</dbReference>
<dbReference type="KEGG" id="psym:J1N51_09715"/>
<evidence type="ECO:0000256" key="4">
    <source>
        <dbReference type="ARBA" id="ARBA00022692"/>
    </source>
</evidence>
<keyword evidence="5" id="KW-0653">Protein transport</keyword>
<keyword evidence="8" id="KW-0472">Membrane</keyword>
<comment type="subcellular location">
    <subcellularLocation>
        <location evidence="1">Membrane</location>
        <topology evidence="1">Single-pass membrane protein</topology>
    </subcellularLocation>
</comment>
<evidence type="ECO:0000256" key="9">
    <source>
        <dbReference type="SAM" id="MobiDB-lite"/>
    </source>
</evidence>
<keyword evidence="4" id="KW-0812">Transmembrane</keyword>
<dbReference type="PANTHER" id="PTHR33162">
    <property type="entry name" value="SEC-INDEPENDENT PROTEIN TRANSLOCASE PROTEIN TATA, CHLOROPLASTIC"/>
    <property type="match status" value="1"/>
</dbReference>
<evidence type="ECO:0000256" key="1">
    <source>
        <dbReference type="ARBA" id="ARBA00004167"/>
    </source>
</evidence>
<dbReference type="NCBIfam" id="TIGR01410">
    <property type="entry name" value="tatB"/>
    <property type="match status" value="1"/>
</dbReference>
<dbReference type="Proteomes" id="UP000682739">
    <property type="component" value="Chromosome"/>
</dbReference>
<dbReference type="Pfam" id="PF02416">
    <property type="entry name" value="TatA_B_E"/>
    <property type="match status" value="1"/>
</dbReference>
<gene>
    <name evidence="10" type="primary">tatB</name>
    <name evidence="10" type="ORF">J1N51_09715</name>
</gene>
<dbReference type="PRINTS" id="PR01506">
    <property type="entry name" value="TATBPROTEIN"/>
</dbReference>
<dbReference type="EMBL" id="CP072110">
    <property type="protein sequence ID" value="QTH63023.1"/>
    <property type="molecule type" value="Genomic_DNA"/>
</dbReference>
<keyword evidence="2" id="KW-0813">Transport</keyword>
<proteinExistence type="predicted"/>
<evidence type="ECO:0000256" key="2">
    <source>
        <dbReference type="ARBA" id="ARBA00022448"/>
    </source>
</evidence>
<evidence type="ECO:0000256" key="3">
    <source>
        <dbReference type="ARBA" id="ARBA00022475"/>
    </source>
</evidence>
<dbReference type="PANTHER" id="PTHR33162:SF1">
    <property type="entry name" value="SEC-INDEPENDENT PROTEIN TRANSLOCASE PROTEIN TATA, CHLOROPLASTIC"/>
    <property type="match status" value="1"/>
</dbReference>
<dbReference type="AlphaFoldDB" id="A0A975DA34"/>
<keyword evidence="3" id="KW-1003">Cell membrane</keyword>
<dbReference type="GO" id="GO:0008320">
    <property type="term" value="F:protein transmembrane transporter activity"/>
    <property type="evidence" value="ECO:0007669"/>
    <property type="project" value="InterPro"/>
</dbReference>
<keyword evidence="7" id="KW-0811">Translocation</keyword>
<evidence type="ECO:0000313" key="11">
    <source>
        <dbReference type="Proteomes" id="UP000682739"/>
    </source>
</evidence>
<keyword evidence="11" id="KW-1185">Reference proteome</keyword>
<evidence type="ECO:0000313" key="10">
    <source>
        <dbReference type="EMBL" id="QTH63023.1"/>
    </source>
</evidence>
<dbReference type="GO" id="GO:0043953">
    <property type="term" value="P:protein transport by the Tat complex"/>
    <property type="evidence" value="ECO:0007669"/>
    <property type="project" value="InterPro"/>
</dbReference>
<accession>A0A975DA34</accession>
<keyword evidence="6" id="KW-1133">Transmembrane helix</keyword>
<dbReference type="InterPro" id="IPR018448">
    <property type="entry name" value="TatB"/>
</dbReference>